<dbReference type="SUPFAM" id="SSF102405">
    <property type="entry name" value="MCP/YpsA-like"/>
    <property type="match status" value="1"/>
</dbReference>
<keyword evidence="2" id="KW-1185">Reference proteome</keyword>
<dbReference type="EC" id="3.2.2.-" evidence="1"/>
<dbReference type="RefSeq" id="WP_377458579.1">
    <property type="nucleotide sequence ID" value="NZ_JBHLUB010000026.1"/>
</dbReference>
<sequence length="385" mass="42763">MVRPVHRAQHIQHVESLSEFETLLDRLLDDKLAGVHILKVDLREKAPELDALDPRGALFAECQLPAGYDESLRAAGALVFPKLPAFPFDPYRSQLYTAEELFEGIHDREYEHVPDTQIYAWSTEDHPESANAALAVSLHDHAINIALERAHPENRRLVGVMGGHSSVRGSENYAFAAELGHLLANAGFTVATGGGPGSMEAANLGAYLYRLSPEELRAALSDFSGEFDNPTLWARNAMRLRQAYPQSGENRSLGIPTWAYGHEPPNVFANTIAKYFTNAIREAILLEKCGGGIVFLPGAAGTIQEIFQDACENYYAPTSKLAPMILVGSEYWRQRYPVWQLLTALAKDTPMEDYVHLVDDAESALSLVRRHQRRSSRALERDARS</sequence>
<evidence type="ECO:0000313" key="1">
    <source>
        <dbReference type="EMBL" id="MFC0581858.1"/>
    </source>
</evidence>
<dbReference type="InterPro" id="IPR031100">
    <property type="entry name" value="LOG_fam"/>
</dbReference>
<evidence type="ECO:0000313" key="2">
    <source>
        <dbReference type="Proteomes" id="UP001589862"/>
    </source>
</evidence>
<keyword evidence="1" id="KW-0378">Hydrolase</keyword>
<dbReference type="Pfam" id="PF03641">
    <property type="entry name" value="Lysine_decarbox"/>
    <property type="match status" value="1"/>
</dbReference>
<organism evidence="1 2">
    <name type="scientific">Micrococcoides hystricis</name>
    <dbReference type="NCBI Taxonomy" id="1572761"/>
    <lineage>
        <taxon>Bacteria</taxon>
        <taxon>Bacillati</taxon>
        <taxon>Actinomycetota</taxon>
        <taxon>Actinomycetes</taxon>
        <taxon>Micrococcales</taxon>
        <taxon>Micrococcaceae</taxon>
        <taxon>Micrococcoides</taxon>
    </lineage>
</organism>
<reference evidence="1 2" key="1">
    <citation type="submission" date="2024-09" db="EMBL/GenBank/DDBJ databases">
        <authorList>
            <person name="Sun Q."/>
            <person name="Mori K."/>
        </authorList>
    </citation>
    <scope>NUCLEOTIDE SEQUENCE [LARGE SCALE GENOMIC DNA]</scope>
    <source>
        <strain evidence="1 2">NCAIM B.02604</strain>
    </source>
</reference>
<name>A0ABV6P9U9_9MICC</name>
<dbReference type="InterPro" id="IPR052341">
    <property type="entry name" value="LOG_family_nucleotidases"/>
</dbReference>
<accession>A0ABV6P9U9</accession>
<dbReference type="PANTHER" id="PTHR43393">
    <property type="entry name" value="CYTOKININ RIBOSIDE 5'-MONOPHOSPHATE PHOSPHORIBOHYDROLASE"/>
    <property type="match status" value="1"/>
</dbReference>
<dbReference type="InterPro" id="IPR041164">
    <property type="entry name" value="LDcluster4"/>
</dbReference>
<proteinExistence type="predicted"/>
<dbReference type="EMBL" id="JBHLUB010000026">
    <property type="protein sequence ID" value="MFC0581858.1"/>
    <property type="molecule type" value="Genomic_DNA"/>
</dbReference>
<comment type="caution">
    <text evidence="1">The sequence shown here is derived from an EMBL/GenBank/DDBJ whole genome shotgun (WGS) entry which is preliminary data.</text>
</comment>
<dbReference type="Proteomes" id="UP001589862">
    <property type="component" value="Unassembled WGS sequence"/>
</dbReference>
<dbReference type="Pfam" id="PF18306">
    <property type="entry name" value="LDcluster4"/>
    <property type="match status" value="1"/>
</dbReference>
<dbReference type="GO" id="GO:0016798">
    <property type="term" value="F:hydrolase activity, acting on glycosyl bonds"/>
    <property type="evidence" value="ECO:0007669"/>
    <property type="project" value="UniProtKB-KW"/>
</dbReference>
<dbReference type="PANTHER" id="PTHR43393:SF3">
    <property type="entry name" value="LYSINE DECARBOXYLASE-LIKE PROTEIN"/>
    <property type="match status" value="1"/>
</dbReference>
<protein>
    <submittedName>
        <fullName evidence="1">LOG family protein</fullName>
        <ecNumber evidence="1">3.2.2.-</ecNumber>
    </submittedName>
</protein>
<keyword evidence="1" id="KW-0326">Glycosidase</keyword>
<gene>
    <name evidence="1" type="ORF">ACFFFR_05615</name>
</gene>
<dbReference type="Gene3D" id="3.40.50.450">
    <property type="match status" value="1"/>
</dbReference>